<dbReference type="InterPro" id="IPR011990">
    <property type="entry name" value="TPR-like_helical_dom_sf"/>
</dbReference>
<keyword evidence="3" id="KW-0131">Cell cycle</keyword>
<feature type="repeat" description="TPR" evidence="1">
    <location>
        <begin position="159"/>
        <end position="192"/>
    </location>
</feature>
<dbReference type="SUPFAM" id="SSF48452">
    <property type="entry name" value="TPR-like"/>
    <property type="match status" value="2"/>
</dbReference>
<dbReference type="GO" id="GO:0016757">
    <property type="term" value="F:glycosyltransferase activity"/>
    <property type="evidence" value="ECO:0007669"/>
    <property type="project" value="InterPro"/>
</dbReference>
<dbReference type="GO" id="GO:0051301">
    <property type="term" value="P:cell division"/>
    <property type="evidence" value="ECO:0007669"/>
    <property type="project" value="UniProtKB-KW"/>
</dbReference>
<keyword evidence="1" id="KW-0802">TPR repeat</keyword>
<evidence type="ECO:0000256" key="1">
    <source>
        <dbReference type="PROSITE-ProRule" id="PRU00339"/>
    </source>
</evidence>
<protein>
    <submittedName>
        <fullName evidence="3">Cell division coordinator CpoB</fullName>
    </submittedName>
</protein>
<name>A0A6J5F4C2_9BURK</name>
<dbReference type="Gene3D" id="3.40.50.2000">
    <property type="entry name" value="Glycogen Phosphorylase B"/>
    <property type="match status" value="1"/>
</dbReference>
<dbReference type="InterPro" id="IPR019734">
    <property type="entry name" value="TPR_rpt"/>
</dbReference>
<feature type="repeat" description="TPR" evidence="1">
    <location>
        <begin position="91"/>
        <end position="124"/>
    </location>
</feature>
<dbReference type="SMART" id="SM00028">
    <property type="entry name" value="TPR"/>
    <property type="match status" value="11"/>
</dbReference>
<dbReference type="Pfam" id="PF01075">
    <property type="entry name" value="Glyco_transf_9"/>
    <property type="match status" value="1"/>
</dbReference>
<sequence length="739" mass="82743">MEVDHPSGTRVDASTPSDAARRQASAHLARAKDLHGLSKFDEAAREYEAALAAQPDLGDALHYYGVLQFQRGHAADAEAALRRAVTVAPSADAMSDLGAVLAANGDADRAMEHLDAALQLDRNHVSTLIRRANILVGMRRFEDALADYDRALVVSPLALDALCNRGSALRALGRHQDAVDTYQRALTLSPQSFESLFNLGNVLRDLQRHAEALQNYARALAIVPNHPSILSAHGRTLVDLGRPKEALTSFNEAIATKPDFVEALYNSAVALERMGRSEEALQRCDRVLALEPHHAKALATRGNALLHEMRYEQAAATYRRALELEPGATDVLCNLGTALRHLERHEEALLSYDAALAMSSNMPEAWCNRGNVLQDLHRYEEAMSAYDRAIAVNPKYAVAWFNRGNVLMDTYRLDAAMQAYDKAIDLDPNYVDAQFVRGFIHLLQGDFARGWTQYEWRLKDPKSEHIKRTFIKPRWTGAEPLEGLTILVYAEQGFGDTVQFCRYVEHLAAKGARVVLEVQPALRALLTPLRGAAQLIAAGEPLPPHDYYCPLLSLPLAFRTDLRTIPAKTPYLRADSELMQKWASALGPKRRMRVGVTWSGNPEHRNDRNRSLELKTLLPLLDLDVEWISLQKVVRERDFPTLERSPLRNFDADLRDFSDTAALMESLDLVITVDTAVAHLAGALNRPVWVMLPYMGEWRWLRERSDSPWYPGARLFRQPAPGRWQDVIDAVRHELATRL</sequence>
<dbReference type="Pfam" id="PF13424">
    <property type="entry name" value="TPR_12"/>
    <property type="match status" value="1"/>
</dbReference>
<dbReference type="Pfam" id="PF13432">
    <property type="entry name" value="TPR_16"/>
    <property type="match status" value="4"/>
</dbReference>
<dbReference type="AlphaFoldDB" id="A0A6J5F4C2"/>
<dbReference type="Gene3D" id="1.25.40.10">
    <property type="entry name" value="Tetratricopeptide repeat domain"/>
    <property type="match status" value="6"/>
</dbReference>
<feature type="region of interest" description="Disordered" evidence="2">
    <location>
        <begin position="1"/>
        <end position="25"/>
    </location>
</feature>
<accession>A0A6J5F4C2</accession>
<evidence type="ECO:0000256" key="2">
    <source>
        <dbReference type="SAM" id="MobiDB-lite"/>
    </source>
</evidence>
<keyword evidence="4" id="KW-1185">Reference proteome</keyword>
<organism evidence="3 4">
    <name type="scientific">Paraburkholderia humisilvae</name>
    <dbReference type="NCBI Taxonomy" id="627669"/>
    <lineage>
        <taxon>Bacteria</taxon>
        <taxon>Pseudomonadati</taxon>
        <taxon>Pseudomonadota</taxon>
        <taxon>Betaproteobacteria</taxon>
        <taxon>Burkholderiales</taxon>
        <taxon>Burkholderiaceae</taxon>
        <taxon>Paraburkholderia</taxon>
    </lineage>
</organism>
<dbReference type="PROSITE" id="PS50005">
    <property type="entry name" value="TPR"/>
    <property type="match status" value="9"/>
</dbReference>
<dbReference type="Pfam" id="PF13174">
    <property type="entry name" value="TPR_6"/>
    <property type="match status" value="1"/>
</dbReference>
<feature type="repeat" description="TPR" evidence="1">
    <location>
        <begin position="193"/>
        <end position="226"/>
    </location>
</feature>
<evidence type="ECO:0000313" key="4">
    <source>
        <dbReference type="Proteomes" id="UP000494363"/>
    </source>
</evidence>
<dbReference type="InterPro" id="IPR002201">
    <property type="entry name" value="Glyco_trans_9"/>
</dbReference>
<keyword evidence="3" id="KW-0132">Cell division</keyword>
<feature type="repeat" description="TPR" evidence="1">
    <location>
        <begin position="363"/>
        <end position="396"/>
    </location>
</feature>
<feature type="repeat" description="TPR" evidence="1">
    <location>
        <begin position="261"/>
        <end position="294"/>
    </location>
</feature>
<dbReference type="Proteomes" id="UP000494363">
    <property type="component" value="Unassembled WGS sequence"/>
</dbReference>
<dbReference type="RefSeq" id="WP_175232246.1">
    <property type="nucleotide sequence ID" value="NZ_CADIKH010000059.1"/>
</dbReference>
<dbReference type="EMBL" id="CADIKH010000059">
    <property type="protein sequence ID" value="CAB3772442.1"/>
    <property type="molecule type" value="Genomic_DNA"/>
</dbReference>
<gene>
    <name evidence="3" type="primary">cpoB_2</name>
    <name evidence="3" type="ORF">LMG29542_06865</name>
</gene>
<feature type="repeat" description="TPR" evidence="1">
    <location>
        <begin position="295"/>
        <end position="328"/>
    </location>
</feature>
<dbReference type="PANTHER" id="PTHR12558">
    <property type="entry name" value="CELL DIVISION CYCLE 16,23,27"/>
    <property type="match status" value="1"/>
</dbReference>
<proteinExistence type="predicted"/>
<feature type="repeat" description="TPR" evidence="1">
    <location>
        <begin position="397"/>
        <end position="430"/>
    </location>
</feature>
<reference evidence="3 4" key="1">
    <citation type="submission" date="2020-04" db="EMBL/GenBank/DDBJ databases">
        <authorList>
            <person name="De Canck E."/>
        </authorList>
    </citation>
    <scope>NUCLEOTIDE SEQUENCE [LARGE SCALE GENOMIC DNA]</scope>
    <source>
        <strain evidence="3 4">LMG 29542</strain>
    </source>
</reference>
<dbReference type="SUPFAM" id="SSF53756">
    <property type="entry name" value="UDP-Glycosyltransferase/glycogen phosphorylase"/>
    <property type="match status" value="1"/>
</dbReference>
<evidence type="ECO:0000313" key="3">
    <source>
        <dbReference type="EMBL" id="CAB3772442.1"/>
    </source>
</evidence>
<dbReference type="PROSITE" id="PS50293">
    <property type="entry name" value="TPR_REGION"/>
    <property type="match status" value="4"/>
</dbReference>
<dbReference type="PANTHER" id="PTHR12558:SF13">
    <property type="entry name" value="CELL DIVISION CYCLE PROTEIN 27 HOMOLOG"/>
    <property type="match status" value="1"/>
</dbReference>
<feature type="repeat" description="TPR" evidence="1">
    <location>
        <begin position="329"/>
        <end position="362"/>
    </location>
</feature>
<feature type="repeat" description="TPR" evidence="1">
    <location>
        <begin position="227"/>
        <end position="260"/>
    </location>
</feature>